<name>A0A3R9YXP0_9ENTE</name>
<evidence type="ECO:0000313" key="1">
    <source>
        <dbReference type="EMBL" id="RST89831.1"/>
    </source>
</evidence>
<dbReference type="AlphaFoldDB" id="A0A3R9YXP0"/>
<dbReference type="Proteomes" id="UP000277864">
    <property type="component" value="Unassembled WGS sequence"/>
</dbReference>
<sequence length="197" mass="21904">MKHRFLTTWMISSSLLLMSLFLVTVCPIQVHGAEGSGSTSLTILPLDEDLPRIYQVSDIEFGKINQDDVKQGHLAKNDLTIEILEGRSQPSDWQLEMKLGGFTNQTGHKLTEVNYSLGVGQLADNVELEAKELKGVTFSSQQTPNTFAPLLVSKAQTEHGFITYIIPKELVQLTFGEHNATGKYHAVSYWQLVNADL</sequence>
<protein>
    <recommendedName>
        <fullName evidence="3">WxL domain-containing protein</fullName>
    </recommendedName>
</protein>
<organism evidence="1 2">
    <name type="scientific">Vagococcus humatus</name>
    <dbReference type="NCBI Taxonomy" id="1889241"/>
    <lineage>
        <taxon>Bacteria</taxon>
        <taxon>Bacillati</taxon>
        <taxon>Bacillota</taxon>
        <taxon>Bacilli</taxon>
        <taxon>Lactobacillales</taxon>
        <taxon>Enterococcaceae</taxon>
        <taxon>Vagococcus</taxon>
    </lineage>
</organism>
<reference evidence="1 2" key="1">
    <citation type="submission" date="2018-03" db="EMBL/GenBank/DDBJ databases">
        <authorList>
            <person name="Gulvik C.A."/>
        </authorList>
    </citation>
    <scope>NUCLEOTIDE SEQUENCE [LARGE SCALE GENOMIC DNA]</scope>
    <source>
        <strain evidence="1 2">JCM 31581</strain>
    </source>
</reference>
<dbReference type="RefSeq" id="WP_125942442.1">
    <property type="nucleotide sequence ID" value="NZ_PXZH01000001.1"/>
</dbReference>
<evidence type="ECO:0000313" key="2">
    <source>
        <dbReference type="Proteomes" id="UP000277864"/>
    </source>
</evidence>
<keyword evidence="2" id="KW-1185">Reference proteome</keyword>
<dbReference type="OrthoDB" id="2189111at2"/>
<dbReference type="EMBL" id="PXZH01000001">
    <property type="protein sequence ID" value="RST89831.1"/>
    <property type="molecule type" value="Genomic_DNA"/>
</dbReference>
<accession>A0A3R9YXP0</accession>
<gene>
    <name evidence="1" type="ORF">C7P63_01765</name>
</gene>
<comment type="caution">
    <text evidence="1">The sequence shown here is derived from an EMBL/GenBank/DDBJ whole genome shotgun (WGS) entry which is preliminary data.</text>
</comment>
<evidence type="ECO:0008006" key="3">
    <source>
        <dbReference type="Google" id="ProtNLM"/>
    </source>
</evidence>
<proteinExistence type="predicted"/>